<evidence type="ECO:0000313" key="5">
    <source>
        <dbReference type="Proteomes" id="UP000070483"/>
    </source>
</evidence>
<dbReference type="InterPro" id="IPR000719">
    <property type="entry name" value="Prot_kinase_dom"/>
</dbReference>
<dbReference type="EMBL" id="LSDD01000006">
    <property type="protein sequence ID" value="KXB70086.1"/>
    <property type="molecule type" value="Genomic_DNA"/>
</dbReference>
<feature type="domain" description="Protein kinase" evidence="3">
    <location>
        <begin position="125"/>
        <end position="458"/>
    </location>
</feature>
<sequence>MVDFMQKTRRLMKLSSVIAKYGFDELFKRGELERYIPKNVKRKYSDKIDEINSCTFYERIRMAIEEMGPVYVKFGQMLSNRKDILPEEMIIELQKLQDDVEVEKVDVKNKMNLELGIEIDDYFEEIEEEPIASASIGQVFKGRLKNGEKIVVKIQRENIKPVVEIDLEIMKNLAKTLENYYEDIKKMNIGNIVESFEKVLNEELSLNNELRNMQRFANNFKEDDRIHVPTVYKQLSNDRILTMEMIEGFKITDKEKIIEIGQDPKKIARIGLDLYLTQFLKYGFFHADPHPGNIFLKENGQIVFIDFGAMGKLYPNEREFLINLIIYSLKKDVKKMVEAIQELAIKFEVPDERKFERELYGIIEMIDENSLENINIVTIFEKARKIFSNNQILLSEDIYLLIKGIGQIEGIGRHLDPNLNINEVMQPYMDKIAKERINPINIFKKETRKLETFSENWLTLPTDLKTILEKIQKNELKHRHEIIGFEKFQKTFEELVLAIIISSLFVGSSILALANIPPKIFGISGLGLLGFIIAGIMGINLFLKSKK</sequence>
<feature type="transmembrane region" description="Helical" evidence="2">
    <location>
        <begin position="495"/>
        <end position="514"/>
    </location>
</feature>
<proteinExistence type="inferred from homology"/>
<dbReference type="AlphaFoldDB" id="A0A134AQX6"/>
<evidence type="ECO:0000256" key="2">
    <source>
        <dbReference type="SAM" id="Phobius"/>
    </source>
</evidence>
<dbReference type="PANTHER" id="PTHR10566:SF113">
    <property type="entry name" value="PROTEIN ACTIVITY OF BC1 COMPLEX KINASE 7, CHLOROPLASTIC"/>
    <property type="match status" value="1"/>
</dbReference>
<keyword evidence="2" id="KW-0472">Membrane</keyword>
<evidence type="ECO:0000259" key="3">
    <source>
        <dbReference type="PROSITE" id="PS50011"/>
    </source>
</evidence>
<accession>A0A134AQX6</accession>
<evidence type="ECO:0000313" key="4">
    <source>
        <dbReference type="EMBL" id="KXB70086.1"/>
    </source>
</evidence>
<keyword evidence="2" id="KW-1133">Transmembrane helix</keyword>
<dbReference type="PANTHER" id="PTHR10566">
    <property type="entry name" value="CHAPERONE-ACTIVITY OF BC1 COMPLEX CABC1 -RELATED"/>
    <property type="match status" value="1"/>
</dbReference>
<reference evidence="5" key="1">
    <citation type="submission" date="2016-01" db="EMBL/GenBank/DDBJ databases">
        <authorList>
            <person name="Mitreva M."/>
            <person name="Pepin K.H."/>
            <person name="Mihindukulasuriya K.A."/>
            <person name="Fulton R."/>
            <person name="Fronick C."/>
            <person name="O'Laughlin M."/>
            <person name="Miner T."/>
            <person name="Herter B."/>
            <person name="Rosa B.A."/>
            <person name="Cordes M."/>
            <person name="Tomlinson C."/>
            <person name="Wollam A."/>
            <person name="Palsikar V.B."/>
            <person name="Mardis E.R."/>
            <person name="Wilson R.K."/>
        </authorList>
    </citation>
    <scope>NUCLEOTIDE SEQUENCE [LARGE SCALE GENOMIC DNA]</scope>
    <source>
        <strain evidence="5">KA00185</strain>
    </source>
</reference>
<dbReference type="CDD" id="cd05121">
    <property type="entry name" value="ABC1_ADCK3-like"/>
    <property type="match status" value="1"/>
</dbReference>
<dbReference type="PATRIC" id="fig|157687.3.peg.125"/>
<dbReference type="Proteomes" id="UP000070483">
    <property type="component" value="Unassembled WGS sequence"/>
</dbReference>
<gene>
    <name evidence="4" type="ORF">HMPREF3180_00123</name>
</gene>
<name>A0A134AQX6_9FUSO</name>
<dbReference type="InterPro" id="IPR050154">
    <property type="entry name" value="UbiB_kinase"/>
</dbReference>
<dbReference type="GO" id="GO:0004672">
    <property type="term" value="F:protein kinase activity"/>
    <property type="evidence" value="ECO:0007669"/>
    <property type="project" value="InterPro"/>
</dbReference>
<dbReference type="GO" id="GO:0005524">
    <property type="term" value="F:ATP binding"/>
    <property type="evidence" value="ECO:0007669"/>
    <property type="project" value="InterPro"/>
</dbReference>
<comment type="caution">
    <text evidence="4">The sequence shown here is derived from an EMBL/GenBank/DDBJ whole genome shotgun (WGS) entry which is preliminary data.</text>
</comment>
<organism evidence="4 5">
    <name type="scientific">Leptotrichia wadei</name>
    <dbReference type="NCBI Taxonomy" id="157687"/>
    <lineage>
        <taxon>Bacteria</taxon>
        <taxon>Fusobacteriati</taxon>
        <taxon>Fusobacteriota</taxon>
        <taxon>Fusobacteriia</taxon>
        <taxon>Fusobacteriales</taxon>
        <taxon>Leptotrichiaceae</taxon>
        <taxon>Leptotrichia</taxon>
    </lineage>
</organism>
<dbReference type="PROSITE" id="PS50011">
    <property type="entry name" value="PROTEIN_KINASE_DOM"/>
    <property type="match status" value="1"/>
</dbReference>
<dbReference type="STRING" id="157687.HMPREF3180_00123"/>
<comment type="similarity">
    <text evidence="1">Belongs to the protein kinase superfamily. ADCK protein kinase family.</text>
</comment>
<dbReference type="RefSeq" id="WP_060917222.1">
    <property type="nucleotide sequence ID" value="NZ_KQ960000.1"/>
</dbReference>
<protein>
    <submittedName>
        <fullName evidence="4">ABC1 family protein</fullName>
    </submittedName>
</protein>
<dbReference type="InterPro" id="IPR011009">
    <property type="entry name" value="Kinase-like_dom_sf"/>
</dbReference>
<feature type="transmembrane region" description="Helical" evidence="2">
    <location>
        <begin position="520"/>
        <end position="543"/>
    </location>
</feature>
<evidence type="ECO:0000256" key="1">
    <source>
        <dbReference type="ARBA" id="ARBA00009670"/>
    </source>
</evidence>
<dbReference type="SUPFAM" id="SSF56112">
    <property type="entry name" value="Protein kinase-like (PK-like)"/>
    <property type="match status" value="1"/>
</dbReference>
<dbReference type="OrthoDB" id="9795390at2"/>
<dbReference type="Pfam" id="PF03109">
    <property type="entry name" value="ABC1"/>
    <property type="match status" value="1"/>
</dbReference>
<keyword evidence="5" id="KW-1185">Reference proteome</keyword>
<dbReference type="InterPro" id="IPR004147">
    <property type="entry name" value="ABC1_dom"/>
</dbReference>
<keyword evidence="2" id="KW-0812">Transmembrane</keyword>